<keyword evidence="2" id="KW-1185">Reference proteome</keyword>
<name>G8P0E7_GRAMM</name>
<accession>G8P0E7</accession>
<dbReference type="STRING" id="682795.AciX8_3750"/>
<dbReference type="EMBL" id="CP003130">
    <property type="protein sequence ID" value="AEU38035.1"/>
    <property type="molecule type" value="Genomic_DNA"/>
</dbReference>
<dbReference type="HOGENOM" id="CLU_2493538_0_0_0"/>
<evidence type="ECO:0000313" key="1">
    <source>
        <dbReference type="EMBL" id="AEU38035.1"/>
    </source>
</evidence>
<protein>
    <submittedName>
        <fullName evidence="1">Uncharacterized protein</fullName>
    </submittedName>
</protein>
<sequence>MRGNKLSSESFCHGFSPFGIDDGATHSDSWSALFTAESEGTLGESLVENDEFKSKIQSAAMRDSSIESIVRERRDSDLAVSLAMKI</sequence>
<dbReference type="KEGG" id="gma:AciX8_3750"/>
<evidence type="ECO:0000313" key="2">
    <source>
        <dbReference type="Proteomes" id="UP000007113"/>
    </source>
</evidence>
<gene>
    <name evidence="1" type="ordered locus">AciX8_3750</name>
</gene>
<reference evidence="1 2" key="1">
    <citation type="submission" date="2011-11" db="EMBL/GenBank/DDBJ databases">
        <title>Complete sequence of Granulicella mallensis MP5ACTX8.</title>
        <authorList>
            <consortium name="US DOE Joint Genome Institute"/>
            <person name="Lucas S."/>
            <person name="Copeland A."/>
            <person name="Lapidus A."/>
            <person name="Cheng J.-F."/>
            <person name="Goodwin L."/>
            <person name="Pitluck S."/>
            <person name="Peters L."/>
            <person name="Lu M."/>
            <person name="Detter J.C."/>
            <person name="Han C."/>
            <person name="Tapia R."/>
            <person name="Land M."/>
            <person name="Hauser L."/>
            <person name="Kyrpides N."/>
            <person name="Ivanova N."/>
            <person name="Mikhailova N."/>
            <person name="Pagani I."/>
            <person name="Rawat S."/>
            <person name="Mannisto M."/>
            <person name="Haggblom M."/>
            <person name="Woyke T."/>
        </authorList>
    </citation>
    <scope>NUCLEOTIDE SEQUENCE [LARGE SCALE GENOMIC DNA]</scope>
    <source>
        <strain evidence="2">ATCC BAA-1857 / DSM 23137 / MP5ACTX8</strain>
    </source>
</reference>
<dbReference type="AlphaFoldDB" id="G8P0E7"/>
<proteinExistence type="predicted"/>
<dbReference type="Proteomes" id="UP000007113">
    <property type="component" value="Chromosome"/>
</dbReference>
<organism evidence="1 2">
    <name type="scientific">Granulicella mallensis (strain ATCC BAA-1857 / DSM 23137 / MP5ACTX8)</name>
    <dbReference type="NCBI Taxonomy" id="682795"/>
    <lineage>
        <taxon>Bacteria</taxon>
        <taxon>Pseudomonadati</taxon>
        <taxon>Acidobacteriota</taxon>
        <taxon>Terriglobia</taxon>
        <taxon>Terriglobales</taxon>
        <taxon>Acidobacteriaceae</taxon>
        <taxon>Granulicella</taxon>
    </lineage>
</organism>